<proteinExistence type="predicted"/>
<dbReference type="GO" id="GO:0080032">
    <property type="term" value="F:methyl jasmonate esterase activity"/>
    <property type="evidence" value="ECO:0007669"/>
    <property type="project" value="TreeGrafter"/>
</dbReference>
<accession>A0A6A6KY99</accession>
<dbReference type="InterPro" id="IPR029058">
    <property type="entry name" value="AB_hydrolase_fold"/>
</dbReference>
<dbReference type="InterPro" id="IPR045889">
    <property type="entry name" value="MES/HNL"/>
</dbReference>
<dbReference type="AlphaFoldDB" id="A0A6A6KY99"/>
<sequence>MALAHFVLIHTICHGAWVWYKLVPLLEAAGHNVTTLDLAASDKYPEKIAAAVFHNSLMPDIEHNPAYVDKLLQVFPDWKDTVYSAYDYNGENITALNLGFELMKENILSNCPIEIENYKPDKVYVVPGGDHKLMLSKRIELFQILNEVANTYA</sequence>
<feature type="chain" id="PRO_5025495415" description="AB hydrolase-1 domain-containing protein" evidence="1">
    <location>
        <begin position="29"/>
        <end position="153"/>
    </location>
</feature>
<feature type="signal peptide" evidence="1">
    <location>
        <begin position="1"/>
        <end position="28"/>
    </location>
</feature>
<dbReference type="PANTHER" id="PTHR10992">
    <property type="entry name" value="METHYLESTERASE FAMILY MEMBER"/>
    <property type="match status" value="1"/>
</dbReference>
<protein>
    <recommendedName>
        <fullName evidence="4">AB hydrolase-1 domain-containing protein</fullName>
    </recommendedName>
</protein>
<evidence type="ECO:0000313" key="3">
    <source>
        <dbReference type="Proteomes" id="UP000467840"/>
    </source>
</evidence>
<dbReference type="GO" id="GO:0080031">
    <property type="term" value="F:methyl salicylate esterase activity"/>
    <property type="evidence" value="ECO:0007669"/>
    <property type="project" value="TreeGrafter"/>
</dbReference>
<evidence type="ECO:0000313" key="2">
    <source>
        <dbReference type="EMBL" id="KAF2292993.1"/>
    </source>
</evidence>
<dbReference type="Gene3D" id="3.40.50.1820">
    <property type="entry name" value="alpha/beta hydrolase"/>
    <property type="match status" value="2"/>
</dbReference>
<dbReference type="GO" id="GO:0009694">
    <property type="term" value="P:jasmonic acid metabolic process"/>
    <property type="evidence" value="ECO:0007669"/>
    <property type="project" value="TreeGrafter"/>
</dbReference>
<organism evidence="2 3">
    <name type="scientific">Hevea brasiliensis</name>
    <name type="common">Para rubber tree</name>
    <name type="synonym">Siphonia brasiliensis</name>
    <dbReference type="NCBI Taxonomy" id="3981"/>
    <lineage>
        <taxon>Eukaryota</taxon>
        <taxon>Viridiplantae</taxon>
        <taxon>Streptophyta</taxon>
        <taxon>Embryophyta</taxon>
        <taxon>Tracheophyta</taxon>
        <taxon>Spermatophyta</taxon>
        <taxon>Magnoliopsida</taxon>
        <taxon>eudicotyledons</taxon>
        <taxon>Gunneridae</taxon>
        <taxon>Pentapetalae</taxon>
        <taxon>rosids</taxon>
        <taxon>fabids</taxon>
        <taxon>Malpighiales</taxon>
        <taxon>Euphorbiaceae</taxon>
        <taxon>Crotonoideae</taxon>
        <taxon>Micrandreae</taxon>
        <taxon>Hevea</taxon>
    </lineage>
</organism>
<gene>
    <name evidence="2" type="ORF">GH714_034697</name>
</gene>
<dbReference type="SUPFAM" id="SSF53474">
    <property type="entry name" value="alpha/beta-Hydrolases"/>
    <property type="match status" value="1"/>
</dbReference>
<dbReference type="GO" id="GO:0080030">
    <property type="term" value="F:methyl indole-3-acetate esterase activity"/>
    <property type="evidence" value="ECO:0007669"/>
    <property type="project" value="TreeGrafter"/>
</dbReference>
<evidence type="ECO:0008006" key="4">
    <source>
        <dbReference type="Google" id="ProtNLM"/>
    </source>
</evidence>
<keyword evidence="1" id="KW-0732">Signal</keyword>
<dbReference type="GO" id="GO:0009696">
    <property type="term" value="P:salicylic acid metabolic process"/>
    <property type="evidence" value="ECO:0007669"/>
    <property type="project" value="TreeGrafter"/>
</dbReference>
<keyword evidence="3" id="KW-1185">Reference proteome</keyword>
<dbReference type="EMBL" id="JAAGAX010000014">
    <property type="protein sequence ID" value="KAF2292993.1"/>
    <property type="molecule type" value="Genomic_DNA"/>
</dbReference>
<evidence type="ECO:0000256" key="1">
    <source>
        <dbReference type="SAM" id="SignalP"/>
    </source>
</evidence>
<reference evidence="2 3" key="1">
    <citation type="journal article" date="2020" name="Mol. Plant">
        <title>The Chromosome-Based Rubber Tree Genome Provides New Insights into Spurge Genome Evolution and Rubber Biosynthesis.</title>
        <authorList>
            <person name="Liu J."/>
            <person name="Shi C."/>
            <person name="Shi C.C."/>
            <person name="Li W."/>
            <person name="Zhang Q.J."/>
            <person name="Zhang Y."/>
            <person name="Li K."/>
            <person name="Lu H.F."/>
            <person name="Shi C."/>
            <person name="Zhu S.T."/>
            <person name="Xiao Z.Y."/>
            <person name="Nan H."/>
            <person name="Yue Y."/>
            <person name="Zhu X.G."/>
            <person name="Wu Y."/>
            <person name="Hong X.N."/>
            <person name="Fan G.Y."/>
            <person name="Tong Y."/>
            <person name="Zhang D."/>
            <person name="Mao C.L."/>
            <person name="Liu Y.L."/>
            <person name="Hao S.J."/>
            <person name="Liu W.Q."/>
            <person name="Lv M.Q."/>
            <person name="Zhang H.B."/>
            <person name="Liu Y."/>
            <person name="Hu-Tang G.R."/>
            <person name="Wang J.P."/>
            <person name="Wang J.H."/>
            <person name="Sun Y.H."/>
            <person name="Ni S.B."/>
            <person name="Chen W.B."/>
            <person name="Zhang X.C."/>
            <person name="Jiao Y.N."/>
            <person name="Eichler E.E."/>
            <person name="Li G.H."/>
            <person name="Liu X."/>
            <person name="Gao L.Z."/>
        </authorList>
    </citation>
    <scope>NUCLEOTIDE SEQUENCE [LARGE SCALE GENOMIC DNA]</scope>
    <source>
        <strain evidence="3">cv. GT1</strain>
        <tissue evidence="2">Leaf</tissue>
    </source>
</reference>
<dbReference type="Proteomes" id="UP000467840">
    <property type="component" value="Chromosome 13"/>
</dbReference>
<name>A0A6A6KY99_HEVBR</name>
<dbReference type="PANTHER" id="PTHR10992:SF1078">
    <property type="entry name" value="AB HYDROLASE-1 DOMAIN-CONTAINING PROTEIN"/>
    <property type="match status" value="1"/>
</dbReference>
<comment type="caution">
    <text evidence="2">The sequence shown here is derived from an EMBL/GenBank/DDBJ whole genome shotgun (WGS) entry which is preliminary data.</text>
</comment>